<evidence type="ECO:0000256" key="8">
    <source>
        <dbReference type="ARBA" id="ARBA00023157"/>
    </source>
</evidence>
<dbReference type="InterPro" id="IPR013344">
    <property type="entry name" value="RNR_NrdJ/NrdZ"/>
</dbReference>
<protein>
    <recommendedName>
        <fullName evidence="11">Vitamin B12-dependent ribonucleotide reductase</fullName>
        <ecNumber evidence="11">1.17.4.1</ecNumber>
    </recommendedName>
</protein>
<dbReference type="SUPFAM" id="SSF51998">
    <property type="entry name" value="PFL-like glycyl radical enzymes"/>
    <property type="match status" value="1"/>
</dbReference>
<feature type="domain" description="Ribonucleotide reductase large subunit C-terminal" evidence="13">
    <location>
        <begin position="411"/>
        <end position="558"/>
    </location>
</feature>
<dbReference type="PANTHER" id="PTHR43371:SF1">
    <property type="entry name" value="RIBONUCLEOSIDE-DIPHOSPHATE REDUCTASE"/>
    <property type="match status" value="1"/>
</dbReference>
<keyword evidence="3 11" id="KW-0846">Cobalamin</keyword>
<keyword evidence="8" id="KW-1015">Disulfide bond</keyword>
<keyword evidence="7" id="KW-0215">Deoxyribonucleotide synthesis</keyword>
<comment type="similarity">
    <text evidence="2 11">Belongs to the ribonucleoside diphosphate reductase class-2 family.</text>
</comment>
<proteinExistence type="inferred from homology"/>
<dbReference type="InterPro" id="IPR008926">
    <property type="entry name" value="RNR_R1-su_N"/>
</dbReference>
<evidence type="ECO:0000256" key="11">
    <source>
        <dbReference type="RuleBase" id="RU364064"/>
    </source>
</evidence>
<dbReference type="SUPFAM" id="SSF48168">
    <property type="entry name" value="R1 subunit of ribonucleotide reductase, N-terminal domain"/>
    <property type="match status" value="1"/>
</dbReference>
<dbReference type="Pfam" id="PF00317">
    <property type="entry name" value="Ribonuc_red_lgN"/>
    <property type="match status" value="1"/>
</dbReference>
<evidence type="ECO:0000256" key="6">
    <source>
        <dbReference type="ARBA" id="ARBA00023002"/>
    </source>
</evidence>
<dbReference type="EMBL" id="JBHMEW010000068">
    <property type="protein sequence ID" value="MFB9213387.1"/>
    <property type="molecule type" value="Genomic_DNA"/>
</dbReference>
<comment type="cofactor">
    <cofactor evidence="1 11">
        <name>adenosylcob(III)alamin</name>
        <dbReference type="ChEBI" id="CHEBI:18408"/>
    </cofactor>
</comment>
<reference evidence="14 15" key="1">
    <citation type="submission" date="2024-09" db="EMBL/GenBank/DDBJ databases">
        <authorList>
            <person name="Sun Q."/>
            <person name="Mori K."/>
        </authorList>
    </citation>
    <scope>NUCLEOTIDE SEQUENCE [LARGE SCALE GENOMIC DNA]</scope>
    <source>
        <strain evidence="14 15">CECT 7682</strain>
    </source>
</reference>
<comment type="catalytic activity">
    <reaction evidence="10 11">
        <text>a 2'-deoxyribonucleoside 5'-diphosphate + [thioredoxin]-disulfide + H2O = a ribonucleoside 5'-diphosphate + [thioredoxin]-dithiol</text>
        <dbReference type="Rhea" id="RHEA:23252"/>
        <dbReference type="Rhea" id="RHEA-COMP:10698"/>
        <dbReference type="Rhea" id="RHEA-COMP:10700"/>
        <dbReference type="ChEBI" id="CHEBI:15377"/>
        <dbReference type="ChEBI" id="CHEBI:29950"/>
        <dbReference type="ChEBI" id="CHEBI:50058"/>
        <dbReference type="ChEBI" id="CHEBI:57930"/>
        <dbReference type="ChEBI" id="CHEBI:73316"/>
        <dbReference type="EC" id="1.17.4.1"/>
    </reaction>
</comment>
<dbReference type="EC" id="1.17.4.1" evidence="11"/>
<comment type="function">
    <text evidence="11">Catalyzes the reduction of ribonucleotides to deoxyribonucleotides. May function to provide a pool of deoxyribonucleotide precursors for DNA repair during oxygen limitation and/or for immediate growth after restoration of oxygen.</text>
</comment>
<dbReference type="Proteomes" id="UP001589654">
    <property type="component" value="Unassembled WGS sequence"/>
</dbReference>
<evidence type="ECO:0000256" key="1">
    <source>
        <dbReference type="ARBA" id="ARBA00001922"/>
    </source>
</evidence>
<dbReference type="Pfam" id="PF02867">
    <property type="entry name" value="Ribonuc_red_lgC"/>
    <property type="match status" value="2"/>
</dbReference>
<keyword evidence="4 11" id="KW-0237">DNA synthesis</keyword>
<organism evidence="14 15">
    <name type="scientific">Echinicola jeungdonensis</name>
    <dbReference type="NCBI Taxonomy" id="709343"/>
    <lineage>
        <taxon>Bacteria</taxon>
        <taxon>Pseudomonadati</taxon>
        <taxon>Bacteroidota</taxon>
        <taxon>Cytophagia</taxon>
        <taxon>Cytophagales</taxon>
        <taxon>Cyclobacteriaceae</taxon>
        <taxon>Echinicola</taxon>
    </lineage>
</organism>
<evidence type="ECO:0000313" key="14">
    <source>
        <dbReference type="EMBL" id="MFB9213387.1"/>
    </source>
</evidence>
<dbReference type="GO" id="GO:0004748">
    <property type="term" value="F:ribonucleoside-diphosphate reductase activity, thioredoxin disulfide as acceptor"/>
    <property type="evidence" value="ECO:0007669"/>
    <property type="project" value="UniProtKB-EC"/>
</dbReference>
<keyword evidence="9 11" id="KW-0170">Cobalt</keyword>
<evidence type="ECO:0000259" key="12">
    <source>
        <dbReference type="Pfam" id="PF00317"/>
    </source>
</evidence>
<dbReference type="PRINTS" id="PR01183">
    <property type="entry name" value="RIBORDTASEM1"/>
</dbReference>
<dbReference type="InterPro" id="IPR013509">
    <property type="entry name" value="RNR_lsu_N"/>
</dbReference>
<dbReference type="CDD" id="cd02888">
    <property type="entry name" value="RNR_II_dimer"/>
    <property type="match status" value="1"/>
</dbReference>
<sequence length="585" mass="65970">MELNGVHASPVSDNALQILQERYLLKDLLDNCLESPGEMFMRVAKWVAKAEEKWGDLSLVKKWTMEFNNAMVSLKFLPNSPTLMNAGRKKGQLSACFVLPVEDSLPDIFSTLKLMAMIQQKGGGTGFNFSHLRPEKANLKNTGGWASGPIGFMKIFDAASGQIKQAGRRRGANMGILDIDHPDIELFISCKRNFTSLKNFNISVGVTDKFMLAVERKKDWFLTHPQSHEIVKTVNASDLWRNIAQNAWDCGDPGVVFLDTINRQNPLLSLGKIEATNPCGEVPLLPFEACNLGSINLSKFVSRKKVDWEALMKMVHLAIRFLDDIIEVNYYLQSEVKDISLANRKIGLGVMGWADMLVKLNIPYDSNEAVELASQIMKFIRDNSREASTNLAKERGCFPNWPKSNHFPHRPLRNATLNSIAPTGSISIIADTSSSIEPFFALAFQRKNVLNNHSLISINNQFLDFLYENQYPVTEILEKVLANGSTQDVKILPPEIRRIYKISEEISPEWHLKHQAAFQKYIDNAVSKTINLPESSTVEEVEKTFFHAWKLQTKGITIFRNVKGMKKVIEKGITVEHNGCRICVR</sequence>
<name>A0ABV5J969_9BACT</name>
<evidence type="ECO:0000256" key="5">
    <source>
        <dbReference type="ARBA" id="ARBA00022741"/>
    </source>
</evidence>
<feature type="domain" description="Ribonucleotide reductase large subunit C-terminal" evidence="13">
    <location>
        <begin position="94"/>
        <end position="406"/>
    </location>
</feature>
<feature type="domain" description="Ribonucleotide reductase large subunit N-terminal" evidence="12">
    <location>
        <begin position="12"/>
        <end position="91"/>
    </location>
</feature>
<dbReference type="InterPro" id="IPR050862">
    <property type="entry name" value="RdRp_reductase_class-2"/>
</dbReference>
<evidence type="ECO:0000256" key="4">
    <source>
        <dbReference type="ARBA" id="ARBA00022634"/>
    </source>
</evidence>
<dbReference type="PANTHER" id="PTHR43371">
    <property type="entry name" value="VITAMIN B12-DEPENDENT RIBONUCLEOTIDE REDUCTASE"/>
    <property type="match status" value="1"/>
</dbReference>
<evidence type="ECO:0000256" key="10">
    <source>
        <dbReference type="ARBA" id="ARBA00047754"/>
    </source>
</evidence>
<dbReference type="NCBIfam" id="TIGR02504">
    <property type="entry name" value="NrdJ_Z"/>
    <property type="match status" value="1"/>
</dbReference>
<evidence type="ECO:0000256" key="3">
    <source>
        <dbReference type="ARBA" id="ARBA00022628"/>
    </source>
</evidence>
<comment type="caution">
    <text evidence="14">The sequence shown here is derived from an EMBL/GenBank/DDBJ whole genome shotgun (WGS) entry which is preliminary data.</text>
</comment>
<dbReference type="InterPro" id="IPR000788">
    <property type="entry name" value="RNR_lg_C"/>
</dbReference>
<evidence type="ECO:0000259" key="13">
    <source>
        <dbReference type="Pfam" id="PF02867"/>
    </source>
</evidence>
<gene>
    <name evidence="14" type="ORF">ACFFUR_16345</name>
</gene>
<keyword evidence="5 11" id="KW-0547">Nucleotide-binding</keyword>
<evidence type="ECO:0000256" key="7">
    <source>
        <dbReference type="ARBA" id="ARBA00023116"/>
    </source>
</evidence>
<keyword evidence="6 11" id="KW-0560">Oxidoreductase</keyword>
<accession>A0ABV5J969</accession>
<keyword evidence="15" id="KW-1185">Reference proteome</keyword>
<dbReference type="RefSeq" id="WP_290249084.1">
    <property type="nucleotide sequence ID" value="NZ_JAUFQT010000002.1"/>
</dbReference>
<evidence type="ECO:0000256" key="2">
    <source>
        <dbReference type="ARBA" id="ARBA00007405"/>
    </source>
</evidence>
<dbReference type="Gene3D" id="3.20.70.20">
    <property type="match status" value="1"/>
</dbReference>
<evidence type="ECO:0000256" key="9">
    <source>
        <dbReference type="ARBA" id="ARBA00023285"/>
    </source>
</evidence>
<evidence type="ECO:0000313" key="15">
    <source>
        <dbReference type="Proteomes" id="UP001589654"/>
    </source>
</evidence>